<reference evidence="2" key="1">
    <citation type="submission" date="2014-09" db="EMBL/GenBank/DDBJ databases">
        <authorList>
            <person name="Magalhaes I.L.F."/>
            <person name="Oliveira U."/>
            <person name="Santos F.R."/>
            <person name="Vidigal T.H.D.A."/>
            <person name="Brescovit A.D."/>
            <person name="Santos A.J."/>
        </authorList>
    </citation>
    <scope>NUCLEOTIDE SEQUENCE</scope>
    <source>
        <tissue evidence="2">Shoot tissue taken approximately 20 cm above the soil surface</tissue>
    </source>
</reference>
<evidence type="ECO:0000313" key="2">
    <source>
        <dbReference type="EMBL" id="JAD56932.1"/>
    </source>
</evidence>
<dbReference type="AlphaFoldDB" id="A0A0A9BCA1"/>
<feature type="region of interest" description="Disordered" evidence="1">
    <location>
        <begin position="1"/>
        <end position="73"/>
    </location>
</feature>
<feature type="compositionally biased region" description="Low complexity" evidence="1">
    <location>
        <begin position="45"/>
        <end position="56"/>
    </location>
</feature>
<evidence type="ECO:0000256" key="1">
    <source>
        <dbReference type="SAM" id="MobiDB-lite"/>
    </source>
</evidence>
<name>A0A0A9BCA1_ARUDO</name>
<organism evidence="2">
    <name type="scientific">Arundo donax</name>
    <name type="common">Giant reed</name>
    <name type="synonym">Donax arundinaceus</name>
    <dbReference type="NCBI Taxonomy" id="35708"/>
    <lineage>
        <taxon>Eukaryota</taxon>
        <taxon>Viridiplantae</taxon>
        <taxon>Streptophyta</taxon>
        <taxon>Embryophyta</taxon>
        <taxon>Tracheophyta</taxon>
        <taxon>Spermatophyta</taxon>
        <taxon>Magnoliopsida</taxon>
        <taxon>Liliopsida</taxon>
        <taxon>Poales</taxon>
        <taxon>Poaceae</taxon>
        <taxon>PACMAD clade</taxon>
        <taxon>Arundinoideae</taxon>
        <taxon>Arundineae</taxon>
        <taxon>Arundo</taxon>
    </lineage>
</organism>
<proteinExistence type="predicted"/>
<accession>A0A0A9BCA1</accession>
<reference evidence="2" key="2">
    <citation type="journal article" date="2015" name="Data Brief">
        <title>Shoot transcriptome of the giant reed, Arundo donax.</title>
        <authorList>
            <person name="Barrero R.A."/>
            <person name="Guerrero F.D."/>
            <person name="Moolhuijzen P."/>
            <person name="Goolsby J.A."/>
            <person name="Tidwell J."/>
            <person name="Bellgard S.E."/>
            <person name="Bellgard M.I."/>
        </authorList>
    </citation>
    <scope>NUCLEOTIDE SEQUENCE</scope>
    <source>
        <tissue evidence="2">Shoot tissue taken approximately 20 cm above the soil surface</tissue>
    </source>
</reference>
<dbReference type="EMBL" id="GBRH01240963">
    <property type="protein sequence ID" value="JAD56932.1"/>
    <property type="molecule type" value="Transcribed_RNA"/>
</dbReference>
<protein>
    <submittedName>
        <fullName evidence="2">Uncharacterized protein</fullName>
    </submittedName>
</protein>
<sequence length="73" mass="7673">MPPPRRGACSPVRGARPPWPRPCRRHQGVPASCEGNNSMVEFGRRGSPSRAAPSSSEGGWAGPTGFATSGRWG</sequence>